<reference evidence="3 6" key="2">
    <citation type="submission" date="2019-07" db="EMBL/GenBank/DDBJ databases">
        <title>Draft genome of C. aurimucosum strain 332.</title>
        <authorList>
            <person name="Pacheco L.G.C."/>
            <person name="Aguiar E.R.G.R."/>
            <person name="Barberis C.M."/>
            <person name="Almuzara M.N."/>
            <person name="Traglia G.M."/>
            <person name="Santos C.S."/>
            <person name="Vay C.A."/>
            <person name="Rocha D.J.P.G."/>
        </authorList>
    </citation>
    <scope>NUCLEOTIDE SEQUENCE [LARGE SCALE GENOMIC DNA]</scope>
    <source>
        <strain evidence="3 6">332</strain>
    </source>
</reference>
<dbReference type="GO" id="GO:0071713">
    <property type="term" value="F:para-aminobenzoyl-glutamate hydrolase activity"/>
    <property type="evidence" value="ECO:0007669"/>
    <property type="project" value="TreeGrafter"/>
</dbReference>
<dbReference type="PANTHER" id="PTHR30575">
    <property type="entry name" value="PEPTIDASE M20"/>
    <property type="match status" value="1"/>
</dbReference>
<dbReference type="InterPro" id="IPR052030">
    <property type="entry name" value="Peptidase_M20/M20A_hydrolases"/>
</dbReference>
<gene>
    <name evidence="3" type="ORF">FME68_09440</name>
    <name evidence="4" type="ORF">FQN05_05315</name>
</gene>
<reference evidence="4 5" key="1">
    <citation type="submission" date="2019-07" db="EMBL/GenBank/DDBJ databases">
        <title>Draft genome of C. aurimucosum strain 15-4290.</title>
        <authorList>
            <person name="Pacheco L.G.C."/>
            <person name="Aguiar E.R.G.R."/>
            <person name="Navas J."/>
            <person name="Santos C.S."/>
            <person name="Rocha D.J.P.G."/>
        </authorList>
    </citation>
    <scope>NUCLEOTIDE SEQUENCE [LARGE SCALE GENOMIC DNA]</scope>
    <source>
        <strain evidence="4 5">15-4290</strain>
    </source>
</reference>
<dbReference type="Gene3D" id="3.30.70.360">
    <property type="match status" value="1"/>
</dbReference>
<evidence type="ECO:0000313" key="5">
    <source>
        <dbReference type="Proteomes" id="UP000320648"/>
    </source>
</evidence>
<dbReference type="CDD" id="cd05672">
    <property type="entry name" value="M20_ACY1L2-like"/>
    <property type="match status" value="1"/>
</dbReference>
<organism evidence="4 5">
    <name type="scientific">Corynebacterium aurimucosum</name>
    <dbReference type="NCBI Taxonomy" id="169292"/>
    <lineage>
        <taxon>Bacteria</taxon>
        <taxon>Bacillati</taxon>
        <taxon>Actinomycetota</taxon>
        <taxon>Actinomycetes</taxon>
        <taxon>Mycobacteriales</taxon>
        <taxon>Corynebacteriaceae</taxon>
        <taxon>Corynebacterium</taxon>
    </lineage>
</organism>
<feature type="domain" description="Peptidase M20 dimerisation" evidence="2">
    <location>
        <begin position="197"/>
        <end position="267"/>
    </location>
</feature>
<evidence type="ECO:0000259" key="2">
    <source>
        <dbReference type="Pfam" id="PF07687"/>
    </source>
</evidence>
<dbReference type="InterPro" id="IPR002933">
    <property type="entry name" value="Peptidase_M20"/>
</dbReference>
<dbReference type="NCBIfam" id="TIGR01891">
    <property type="entry name" value="amidohydrolases"/>
    <property type="match status" value="1"/>
</dbReference>
<dbReference type="Gene3D" id="3.40.630.10">
    <property type="entry name" value="Zn peptidases"/>
    <property type="match status" value="1"/>
</dbReference>
<dbReference type="GO" id="GO:0016805">
    <property type="term" value="F:dipeptidase activity"/>
    <property type="evidence" value="ECO:0007669"/>
    <property type="project" value="InterPro"/>
</dbReference>
<proteinExistence type="inferred from homology"/>
<dbReference type="InterPro" id="IPR036264">
    <property type="entry name" value="Bact_exopeptidase_dim_dom"/>
</dbReference>
<dbReference type="GO" id="GO:0005737">
    <property type="term" value="C:cytoplasm"/>
    <property type="evidence" value="ECO:0007669"/>
    <property type="project" value="TreeGrafter"/>
</dbReference>
<dbReference type="FunFam" id="3.30.70.360:FF:000004">
    <property type="entry name" value="Peptidase M20 domain-containing protein 2"/>
    <property type="match status" value="1"/>
</dbReference>
<dbReference type="EMBL" id="VIOG01000010">
    <property type="protein sequence ID" value="MTD92070.1"/>
    <property type="molecule type" value="Genomic_DNA"/>
</dbReference>
<dbReference type="InterPro" id="IPR017439">
    <property type="entry name" value="Amidohydrolase"/>
</dbReference>
<evidence type="ECO:0000256" key="1">
    <source>
        <dbReference type="PIRNR" id="PIRNR037226"/>
    </source>
</evidence>
<dbReference type="PANTHER" id="PTHR30575:SF3">
    <property type="entry name" value="PEPTIDASE M20 DIMERISATION DOMAIN-CONTAINING PROTEIN"/>
    <property type="match status" value="1"/>
</dbReference>
<dbReference type="InterPro" id="IPR011650">
    <property type="entry name" value="Peptidase_M20_dimer"/>
</dbReference>
<dbReference type="InterPro" id="IPR017144">
    <property type="entry name" value="Xaa-Arg_dipeptidase"/>
</dbReference>
<evidence type="ECO:0000313" key="6">
    <source>
        <dbReference type="Proteomes" id="UP000432568"/>
    </source>
</evidence>
<name>A0A558IU20_9CORY</name>
<dbReference type="SUPFAM" id="SSF53187">
    <property type="entry name" value="Zn-dependent exopeptidases"/>
    <property type="match status" value="1"/>
</dbReference>
<dbReference type="Pfam" id="PF01546">
    <property type="entry name" value="Peptidase_M20"/>
    <property type="match status" value="1"/>
</dbReference>
<protein>
    <recommendedName>
        <fullName evidence="1">Peptidase M20 domain-containing protein 2</fullName>
    </recommendedName>
</protein>
<evidence type="ECO:0000313" key="4">
    <source>
        <dbReference type="EMBL" id="TVU84887.1"/>
    </source>
</evidence>
<dbReference type="EMBL" id="VMTX01000005">
    <property type="protein sequence ID" value="TVU84887.1"/>
    <property type="molecule type" value="Genomic_DNA"/>
</dbReference>
<sequence length="412" mass="43467">MSHFRLSRSSMFEQEPSSTNIKDLVDSLQSYANQFADNLADVAKDLWDHPEIRFTEYHAAKRLTAELEDAGFEVTRGFGGLETAFVGKWSSASATADSPTLAVFCEYDALEEVGHACGHNIIAASGLGAAKIAKADLEADGKTGAHLVVIGSPGEEGGAGKVPLIENGVLEGVDYAVMIHPSNEEKVGGGSLARVALDVEFKGKASHAAAAPEDGRNALDAATLSLNAIGLLRQQIKDDIRIHSIITNGGQAPNVIPELTGIRTFVRGSDSDYLLESVVPRVKNCFEAGALATDCTVSITSTTPPYLSLKSNPTLVTIAEAAFSAVGRQTTPNELFSGSTDMGNVSQVVPAIHPMIRLTQDAPPHTREFAAAADGPDAKKTIIDGALILAATLLAGFRDPEVVEEAKRTFNE</sequence>
<dbReference type="Proteomes" id="UP000432568">
    <property type="component" value="Unassembled WGS sequence"/>
</dbReference>
<comment type="similarity">
    <text evidence="1">Belongs to the peptidase M20A family.</text>
</comment>
<dbReference type="Pfam" id="PF07687">
    <property type="entry name" value="M20_dimer"/>
    <property type="match status" value="1"/>
</dbReference>
<dbReference type="Proteomes" id="UP000320648">
    <property type="component" value="Unassembled WGS sequence"/>
</dbReference>
<comment type="caution">
    <text evidence="4">The sequence shown here is derived from an EMBL/GenBank/DDBJ whole genome shotgun (WGS) entry which is preliminary data.</text>
</comment>
<dbReference type="GO" id="GO:0046657">
    <property type="term" value="P:folic acid catabolic process"/>
    <property type="evidence" value="ECO:0007669"/>
    <property type="project" value="TreeGrafter"/>
</dbReference>
<dbReference type="AlphaFoldDB" id="A0A558IU20"/>
<accession>A0A558IU20</accession>
<dbReference type="SUPFAM" id="SSF55031">
    <property type="entry name" value="Bacterial exopeptidase dimerisation domain"/>
    <property type="match status" value="1"/>
</dbReference>
<evidence type="ECO:0000313" key="3">
    <source>
        <dbReference type="EMBL" id="MTD92070.1"/>
    </source>
</evidence>
<dbReference type="PIRSF" id="PIRSF037226">
    <property type="entry name" value="Amidohydrolase_ACY1L2_prd"/>
    <property type="match status" value="1"/>
</dbReference>